<keyword evidence="5" id="KW-0598">Phosphotransferase system</keyword>
<protein>
    <submittedName>
        <fullName evidence="10">Uncharacterized protein</fullName>
    </submittedName>
</protein>
<keyword evidence="2" id="KW-0813">Transport</keyword>
<dbReference type="EMBL" id="MFIW01000072">
    <property type="protein sequence ID" value="OGF97637.1"/>
    <property type="molecule type" value="Genomic_DNA"/>
</dbReference>
<evidence type="ECO:0000256" key="2">
    <source>
        <dbReference type="ARBA" id="ARBA00022448"/>
    </source>
</evidence>
<keyword evidence="6 9" id="KW-0812">Transmembrane</keyword>
<evidence type="ECO:0000256" key="7">
    <source>
        <dbReference type="ARBA" id="ARBA00022989"/>
    </source>
</evidence>
<keyword evidence="7 9" id="KW-1133">Transmembrane helix</keyword>
<comment type="caution">
    <text evidence="10">The sequence shown here is derived from an EMBL/GenBank/DDBJ whole genome shotgun (WGS) entry which is preliminary data.</text>
</comment>
<dbReference type="Pfam" id="PF03609">
    <property type="entry name" value="EII-Sor"/>
    <property type="match status" value="1"/>
</dbReference>
<organism evidence="10 11">
    <name type="scientific">Candidatus Glassbacteria bacterium RBG_16_58_8</name>
    <dbReference type="NCBI Taxonomy" id="1817866"/>
    <lineage>
        <taxon>Bacteria</taxon>
        <taxon>Candidatus Glassiibacteriota</taxon>
    </lineage>
</organism>
<evidence type="ECO:0000313" key="11">
    <source>
        <dbReference type="Proteomes" id="UP000179034"/>
    </source>
</evidence>
<reference evidence="10 11" key="1">
    <citation type="journal article" date="2016" name="Nat. Commun.">
        <title>Thousands of microbial genomes shed light on interconnected biogeochemical processes in an aquifer system.</title>
        <authorList>
            <person name="Anantharaman K."/>
            <person name="Brown C.T."/>
            <person name="Hug L.A."/>
            <person name="Sharon I."/>
            <person name="Castelle C.J."/>
            <person name="Probst A.J."/>
            <person name="Thomas B.C."/>
            <person name="Singh A."/>
            <person name="Wilkins M.J."/>
            <person name="Karaoz U."/>
            <person name="Brodie E.L."/>
            <person name="Williams K.H."/>
            <person name="Hubbard S.S."/>
            <person name="Banfield J.F."/>
        </authorList>
    </citation>
    <scope>NUCLEOTIDE SEQUENCE [LARGE SCALE GENOMIC DNA]</scope>
</reference>
<accession>A0A1F5YBU0</accession>
<evidence type="ECO:0000256" key="9">
    <source>
        <dbReference type="SAM" id="Phobius"/>
    </source>
</evidence>
<dbReference type="GO" id="GO:0005886">
    <property type="term" value="C:plasma membrane"/>
    <property type="evidence" value="ECO:0007669"/>
    <property type="project" value="UniProtKB-SubCell"/>
</dbReference>
<feature type="transmembrane region" description="Helical" evidence="9">
    <location>
        <begin position="148"/>
        <end position="174"/>
    </location>
</feature>
<keyword evidence="3" id="KW-1003">Cell membrane</keyword>
<dbReference type="GO" id="GO:0009401">
    <property type="term" value="P:phosphoenolpyruvate-dependent sugar phosphotransferase system"/>
    <property type="evidence" value="ECO:0007669"/>
    <property type="project" value="UniProtKB-KW"/>
</dbReference>
<dbReference type="AlphaFoldDB" id="A0A1F5YBU0"/>
<evidence type="ECO:0000256" key="1">
    <source>
        <dbReference type="ARBA" id="ARBA00004651"/>
    </source>
</evidence>
<name>A0A1F5YBU0_9BACT</name>
<feature type="transmembrane region" description="Helical" evidence="9">
    <location>
        <begin position="12"/>
        <end position="33"/>
    </location>
</feature>
<evidence type="ECO:0000313" key="10">
    <source>
        <dbReference type="EMBL" id="OGF97637.1"/>
    </source>
</evidence>
<keyword evidence="8 9" id="KW-0472">Membrane</keyword>
<feature type="transmembrane region" description="Helical" evidence="9">
    <location>
        <begin position="101"/>
        <end position="118"/>
    </location>
</feature>
<feature type="transmembrane region" description="Helical" evidence="9">
    <location>
        <begin position="218"/>
        <end position="235"/>
    </location>
</feature>
<gene>
    <name evidence="10" type="ORF">A2Z06_01110</name>
</gene>
<dbReference type="InterPro" id="IPR004700">
    <property type="entry name" value="PTS_IIC_man"/>
</dbReference>
<proteinExistence type="predicted"/>
<keyword evidence="4" id="KW-0762">Sugar transport</keyword>
<evidence type="ECO:0000256" key="6">
    <source>
        <dbReference type="ARBA" id="ARBA00022692"/>
    </source>
</evidence>
<dbReference type="Proteomes" id="UP000179034">
    <property type="component" value="Unassembled WGS sequence"/>
</dbReference>
<evidence type="ECO:0000256" key="3">
    <source>
        <dbReference type="ARBA" id="ARBA00022475"/>
    </source>
</evidence>
<comment type="subcellular location">
    <subcellularLocation>
        <location evidence="1">Cell membrane</location>
        <topology evidence="1">Multi-pass membrane protein</topology>
    </subcellularLocation>
</comment>
<feature type="transmembrane region" description="Helical" evidence="9">
    <location>
        <begin position="194"/>
        <end position="213"/>
    </location>
</feature>
<evidence type="ECO:0000256" key="8">
    <source>
        <dbReference type="ARBA" id="ARBA00023136"/>
    </source>
</evidence>
<evidence type="ECO:0000256" key="4">
    <source>
        <dbReference type="ARBA" id="ARBA00022597"/>
    </source>
</evidence>
<evidence type="ECO:0000256" key="5">
    <source>
        <dbReference type="ARBA" id="ARBA00022683"/>
    </source>
</evidence>
<sequence length="236" mass="25019">MGSALLPFSDFMILALLGGLVAIDETAFLQIMISRPLVAGSLVGWAFGDLDSGLFFGAMAELIYLDALPAGAARFPDSGLATVVGTGLIVLAGRHGMSPSAGVWLVALLMAVLVGRVGERTITFVRRRNNGLCEEAVRRLESGQLRAVSVYHLMGLAFSFLRGMFLTFVLAMALFPVVRWAGEILPAGLDFPLIVGRNLILCASLALGLRLFVSAKTLVYFVVGAGITWAFIGLGI</sequence>